<dbReference type="AlphaFoldDB" id="A0A2V1E741"/>
<organism evidence="1 2">
    <name type="scientific">Periconia macrospinosa</name>
    <dbReference type="NCBI Taxonomy" id="97972"/>
    <lineage>
        <taxon>Eukaryota</taxon>
        <taxon>Fungi</taxon>
        <taxon>Dikarya</taxon>
        <taxon>Ascomycota</taxon>
        <taxon>Pezizomycotina</taxon>
        <taxon>Dothideomycetes</taxon>
        <taxon>Pleosporomycetidae</taxon>
        <taxon>Pleosporales</taxon>
        <taxon>Massarineae</taxon>
        <taxon>Periconiaceae</taxon>
        <taxon>Periconia</taxon>
    </lineage>
</organism>
<dbReference type="Proteomes" id="UP000244855">
    <property type="component" value="Unassembled WGS sequence"/>
</dbReference>
<keyword evidence="2" id="KW-1185">Reference proteome</keyword>
<sequence>MTSIPSSTDRVVAILGSYRSGRCLPRHGHLHGDQPTLARRNTANVMASVEWKRGQQNNQDETSQAAFSLHNPTIPQTVQPAYQPEHFPRAMACHAQLYSRAPLHPTTSSKPSCH</sequence>
<reference evidence="1 2" key="1">
    <citation type="journal article" date="2018" name="Sci. Rep.">
        <title>Comparative genomics provides insights into the lifestyle and reveals functional heterogeneity of dark septate endophytic fungi.</title>
        <authorList>
            <person name="Knapp D.G."/>
            <person name="Nemeth J.B."/>
            <person name="Barry K."/>
            <person name="Hainaut M."/>
            <person name="Henrissat B."/>
            <person name="Johnson J."/>
            <person name="Kuo A."/>
            <person name="Lim J.H.P."/>
            <person name="Lipzen A."/>
            <person name="Nolan M."/>
            <person name="Ohm R.A."/>
            <person name="Tamas L."/>
            <person name="Grigoriev I.V."/>
            <person name="Spatafora J.W."/>
            <person name="Nagy L.G."/>
            <person name="Kovacs G.M."/>
        </authorList>
    </citation>
    <scope>NUCLEOTIDE SEQUENCE [LARGE SCALE GENOMIC DNA]</scope>
    <source>
        <strain evidence="1 2">DSE2036</strain>
    </source>
</reference>
<protein>
    <submittedName>
        <fullName evidence="1">Uncharacterized protein</fullName>
    </submittedName>
</protein>
<accession>A0A2V1E741</accession>
<evidence type="ECO:0000313" key="1">
    <source>
        <dbReference type="EMBL" id="PVI06383.1"/>
    </source>
</evidence>
<gene>
    <name evidence="1" type="ORF">DM02DRAFT_16535</name>
</gene>
<evidence type="ECO:0000313" key="2">
    <source>
        <dbReference type="Proteomes" id="UP000244855"/>
    </source>
</evidence>
<proteinExistence type="predicted"/>
<dbReference type="EMBL" id="KZ805309">
    <property type="protein sequence ID" value="PVI06383.1"/>
    <property type="molecule type" value="Genomic_DNA"/>
</dbReference>
<name>A0A2V1E741_9PLEO</name>